<dbReference type="PANTHER" id="PTHR32328:SF0">
    <property type="entry name" value="L-SERYL-TRNA(SEC) SELENIUM TRANSFERASE"/>
    <property type="match status" value="1"/>
</dbReference>
<gene>
    <name evidence="8 10" type="primary">selA</name>
    <name evidence="10" type="ORF">CPIN18021_1354</name>
</gene>
<accession>A0A1S6U8T0</accession>
<dbReference type="Pfam" id="PF03841">
    <property type="entry name" value="SelA"/>
    <property type="match status" value="1"/>
</dbReference>
<comment type="catalytic activity">
    <reaction evidence="8">
        <text>L-seryl-tRNA(Sec) + selenophosphate + H(+) = L-selenocysteinyl-tRNA(Sec) + phosphate</text>
        <dbReference type="Rhea" id="RHEA:22728"/>
        <dbReference type="Rhea" id="RHEA-COMP:9742"/>
        <dbReference type="Rhea" id="RHEA-COMP:9743"/>
        <dbReference type="ChEBI" id="CHEBI:15378"/>
        <dbReference type="ChEBI" id="CHEBI:16144"/>
        <dbReference type="ChEBI" id="CHEBI:43474"/>
        <dbReference type="ChEBI" id="CHEBI:78533"/>
        <dbReference type="ChEBI" id="CHEBI:78573"/>
        <dbReference type="EC" id="2.9.1.1"/>
    </reaction>
</comment>
<dbReference type="Gene3D" id="3.40.640.10">
    <property type="entry name" value="Type I PLP-dependent aspartate aminotransferase-like (Major domain)"/>
    <property type="match status" value="1"/>
</dbReference>
<sequence>MDFKDLLQVDKILNLEEFKLYSKPLLATISRVVLDEQRKLIIQKKPSLSKDEIINEISQRYAEFQRFSFQKVINATGVVMHTNLGRSIIDEEILKRAKDVICSYSNLEFDLQSGSRGNRYDYVSNLCKVLFGCEDALVVNNNASAVFLILNTFAKNKEVVVSRGELVEIGGSFRIPDVMLNSGAILKEVGTTNKTNIYDYKNAITQDTNMLFKAHKSNFDIVGFTQSVAMKDIINIAKENGLIDYYDLGSGYVNELGYNLSKDEPSISRLLQDGVSLVSFSGDKLFGSVQSGIILGKKELISKLRKNQLLRMLRVDKVVLSILCESIKAYINKELSLITTINLINKKENDLFDLANFINSKLSKPLKILKTTTFVGGGSLPNKNIPSVALAIMGNAIKNEQKYREKNVIGRIENNSFIFDLRSILDKDVDDLIKIINELENE</sequence>
<dbReference type="GO" id="GO:0005737">
    <property type="term" value="C:cytoplasm"/>
    <property type="evidence" value="ECO:0007669"/>
    <property type="project" value="UniProtKB-SubCell"/>
</dbReference>
<organism evidence="10 11">
    <name type="scientific">Campylobacter pinnipediorum subsp. caledonicus</name>
    <dbReference type="NCBI Taxonomy" id="1874362"/>
    <lineage>
        <taxon>Bacteria</taxon>
        <taxon>Pseudomonadati</taxon>
        <taxon>Campylobacterota</taxon>
        <taxon>Epsilonproteobacteria</taxon>
        <taxon>Campylobacterales</taxon>
        <taxon>Campylobacteraceae</taxon>
        <taxon>Campylobacter</taxon>
    </lineage>
</organism>
<comment type="subcellular location">
    <subcellularLocation>
        <location evidence="8">Cytoplasm</location>
    </subcellularLocation>
</comment>
<comment type="pathway">
    <text evidence="8">Aminoacyl-tRNA biosynthesis; selenocysteinyl-tRNA(Sec) biosynthesis; selenocysteinyl-tRNA(Sec) from L-seryl-tRNA(Sec) (bacterial route): step 1/1.</text>
</comment>
<keyword evidence="2 8" id="KW-0963">Cytoplasm</keyword>
<dbReference type="EMBL" id="CP017258">
    <property type="protein sequence ID" value="AQW88148.1"/>
    <property type="molecule type" value="Genomic_DNA"/>
</dbReference>
<feature type="modified residue" description="N6-(pyridoxal phosphate)lysine" evidence="8 9">
    <location>
        <position position="284"/>
    </location>
</feature>
<evidence type="ECO:0000256" key="4">
    <source>
        <dbReference type="ARBA" id="ARBA00022898"/>
    </source>
</evidence>
<keyword evidence="6 8" id="KW-0711">Selenium</keyword>
<dbReference type="PANTHER" id="PTHR32328">
    <property type="entry name" value="L-SERYL-TRNA(SEC) SELENIUM TRANSFERASE"/>
    <property type="match status" value="1"/>
</dbReference>
<reference evidence="11" key="1">
    <citation type="submission" date="2016-09" db="EMBL/GenBank/DDBJ databases">
        <title>Comparative genomics of the Campylobacter concisus group.</title>
        <authorList>
            <person name="Miller W.G."/>
            <person name="Yee E."/>
            <person name="Chapman M.H."/>
            <person name="Huynh S."/>
            <person name="Bono J.L."/>
            <person name="On S.L.W."/>
            <person name="StLeger J."/>
            <person name="Foster G."/>
            <person name="Parker C.T."/>
        </authorList>
    </citation>
    <scope>NUCLEOTIDE SEQUENCE [LARGE SCALE GENOMIC DNA]</scope>
    <source>
        <strain evidence="11">RM18021</strain>
    </source>
</reference>
<comment type="similarity">
    <text evidence="7 8">Belongs to the SelA family.</text>
</comment>
<dbReference type="Proteomes" id="UP000190868">
    <property type="component" value="Chromosome"/>
</dbReference>
<dbReference type="GO" id="GO:0001717">
    <property type="term" value="P:conversion of seryl-tRNAsec to selenocys-tRNAsec"/>
    <property type="evidence" value="ECO:0007669"/>
    <property type="project" value="UniProtKB-UniRule"/>
</dbReference>
<keyword evidence="11" id="KW-1185">Reference proteome</keyword>
<dbReference type="UniPathway" id="UPA00906">
    <property type="reaction ID" value="UER00896"/>
</dbReference>
<evidence type="ECO:0000256" key="2">
    <source>
        <dbReference type="ARBA" id="ARBA00022490"/>
    </source>
</evidence>
<dbReference type="GO" id="GO:0001514">
    <property type="term" value="P:selenocysteine incorporation"/>
    <property type="evidence" value="ECO:0007669"/>
    <property type="project" value="UniProtKB-UniRule"/>
</dbReference>
<comment type="function">
    <text evidence="8">Converts seryl-tRNA(Sec) to selenocysteinyl-tRNA(Sec) required for selenoprotein biosynthesis.</text>
</comment>
<dbReference type="KEGG" id="cpin:CPIN18020_1305"/>
<evidence type="ECO:0000256" key="5">
    <source>
        <dbReference type="ARBA" id="ARBA00022917"/>
    </source>
</evidence>
<dbReference type="InterPro" id="IPR015424">
    <property type="entry name" value="PyrdxlP-dep_Trfase"/>
</dbReference>
<keyword evidence="4 8" id="KW-0663">Pyridoxal phosphate</keyword>
<keyword evidence="3 8" id="KW-0808">Transferase</keyword>
<dbReference type="EC" id="2.9.1.1" evidence="8"/>
<dbReference type="InterPro" id="IPR004534">
    <property type="entry name" value="SelA_trans"/>
</dbReference>
<dbReference type="HAMAP" id="MF_00423">
    <property type="entry name" value="SelA"/>
    <property type="match status" value="1"/>
</dbReference>
<dbReference type="NCBIfam" id="TIGR00474">
    <property type="entry name" value="selA"/>
    <property type="match status" value="1"/>
</dbReference>
<keyword evidence="5 8" id="KW-0648">Protein biosynthesis</keyword>
<evidence type="ECO:0000256" key="7">
    <source>
        <dbReference type="ARBA" id="ARBA00044507"/>
    </source>
</evidence>
<evidence type="ECO:0000256" key="8">
    <source>
        <dbReference type="HAMAP-Rule" id="MF_00423"/>
    </source>
</evidence>
<dbReference type="RefSeq" id="WP_078423683.1">
    <property type="nucleotide sequence ID" value="NZ_CP017018.1"/>
</dbReference>
<name>A0A1S6U8T0_9BACT</name>
<dbReference type="InterPro" id="IPR018319">
    <property type="entry name" value="SelA-like"/>
</dbReference>
<evidence type="ECO:0000256" key="1">
    <source>
        <dbReference type="ARBA" id="ARBA00001933"/>
    </source>
</evidence>
<evidence type="ECO:0000256" key="6">
    <source>
        <dbReference type="ARBA" id="ARBA00023266"/>
    </source>
</evidence>
<protein>
    <recommendedName>
        <fullName evidence="8">L-seryl-tRNA(Sec) selenium transferase</fullName>
        <ecNumber evidence="8">2.9.1.1</ecNumber>
    </recommendedName>
    <alternativeName>
        <fullName evidence="8">Selenocysteine synthase</fullName>
        <shortName evidence="8">Sec synthase</shortName>
    </alternativeName>
    <alternativeName>
        <fullName evidence="8">Selenocysteinyl-tRNA(Sec) synthase</fullName>
    </alternativeName>
</protein>
<dbReference type="Gene3D" id="3.90.1150.180">
    <property type="match status" value="1"/>
</dbReference>
<dbReference type="InterPro" id="IPR015421">
    <property type="entry name" value="PyrdxlP-dep_Trfase_major"/>
</dbReference>
<evidence type="ECO:0000256" key="9">
    <source>
        <dbReference type="PIRSR" id="PIRSR618319-50"/>
    </source>
</evidence>
<dbReference type="GO" id="GO:0004125">
    <property type="term" value="F:L-seryl-tRNA(Sec) selenium transferase activity"/>
    <property type="evidence" value="ECO:0007669"/>
    <property type="project" value="UniProtKB-UniRule"/>
</dbReference>
<proteinExistence type="inferred from homology"/>
<dbReference type="GeneID" id="56566945"/>
<evidence type="ECO:0000256" key="3">
    <source>
        <dbReference type="ARBA" id="ARBA00022679"/>
    </source>
</evidence>
<comment type="cofactor">
    <cofactor evidence="1 8 9">
        <name>pyridoxal 5'-phosphate</name>
        <dbReference type="ChEBI" id="CHEBI:597326"/>
    </cofactor>
</comment>
<evidence type="ECO:0000313" key="10">
    <source>
        <dbReference type="EMBL" id="AQW88148.1"/>
    </source>
</evidence>
<dbReference type="AlphaFoldDB" id="A0A1S6U8T0"/>
<dbReference type="SUPFAM" id="SSF53383">
    <property type="entry name" value="PLP-dependent transferases"/>
    <property type="match status" value="1"/>
</dbReference>
<evidence type="ECO:0000313" key="11">
    <source>
        <dbReference type="Proteomes" id="UP000190868"/>
    </source>
</evidence>